<dbReference type="Proteomes" id="UP001651880">
    <property type="component" value="Unassembled WGS sequence"/>
</dbReference>
<evidence type="ECO:0000256" key="3">
    <source>
        <dbReference type="ARBA" id="ARBA00022544"/>
    </source>
</evidence>
<evidence type="ECO:0000313" key="12">
    <source>
        <dbReference type="EMBL" id="MCQ1529087.1"/>
    </source>
</evidence>
<dbReference type="Gene3D" id="1.10.101.10">
    <property type="entry name" value="PGBD-like superfamily/PGBD"/>
    <property type="match status" value="1"/>
</dbReference>
<feature type="domain" description="Peptidoglycan binding-like" evidence="10">
    <location>
        <begin position="48"/>
        <end position="103"/>
    </location>
</feature>
<comment type="caution">
    <text evidence="12">The sequence shown here is derived from an EMBL/GenBank/DDBJ whole genome shotgun (WGS) entry which is preliminary data.</text>
</comment>
<keyword evidence="5" id="KW-0378">Hydrolase</keyword>
<evidence type="ECO:0000256" key="1">
    <source>
        <dbReference type="ARBA" id="ARBA00007010"/>
    </source>
</evidence>
<keyword evidence="7" id="KW-0961">Cell wall biogenesis/degradation</keyword>
<evidence type="ECO:0000256" key="9">
    <source>
        <dbReference type="SAM" id="Phobius"/>
    </source>
</evidence>
<gene>
    <name evidence="12" type="primary">sleB</name>
    <name evidence="12" type="ORF">LJD61_05935</name>
</gene>
<comment type="similarity">
    <text evidence="1">Belongs to the SleB family.</text>
</comment>
<evidence type="ECO:0000256" key="6">
    <source>
        <dbReference type="ARBA" id="ARBA00022969"/>
    </source>
</evidence>
<evidence type="ECO:0000256" key="7">
    <source>
        <dbReference type="ARBA" id="ARBA00023316"/>
    </source>
</evidence>
<dbReference type="NCBIfam" id="TIGR02869">
    <property type="entry name" value="spore_SleB"/>
    <property type="match status" value="1"/>
</dbReference>
<evidence type="ECO:0000256" key="2">
    <source>
        <dbReference type="ARBA" id="ARBA00018364"/>
    </source>
</evidence>
<keyword evidence="13" id="KW-1185">Reference proteome</keyword>
<dbReference type="EMBL" id="JAJEKE010000003">
    <property type="protein sequence ID" value="MCQ1529087.1"/>
    <property type="molecule type" value="Genomic_DNA"/>
</dbReference>
<proteinExistence type="inferred from homology"/>
<dbReference type="InterPro" id="IPR036365">
    <property type="entry name" value="PGBD-like_sf"/>
</dbReference>
<protein>
    <recommendedName>
        <fullName evidence="2 8">Spore cortex-lytic enzyme</fullName>
    </recommendedName>
</protein>
<keyword evidence="6" id="KW-0749">Sporulation</keyword>
<keyword evidence="9" id="KW-1133">Transmembrane helix</keyword>
<evidence type="ECO:0000259" key="11">
    <source>
        <dbReference type="Pfam" id="PF07486"/>
    </source>
</evidence>
<feature type="transmembrane region" description="Helical" evidence="9">
    <location>
        <begin position="7"/>
        <end position="28"/>
    </location>
</feature>
<evidence type="ECO:0000313" key="13">
    <source>
        <dbReference type="Proteomes" id="UP001651880"/>
    </source>
</evidence>
<keyword evidence="4" id="KW-0732">Signal</keyword>
<keyword evidence="3" id="KW-0309">Germination</keyword>
<dbReference type="InterPro" id="IPR002477">
    <property type="entry name" value="Peptidoglycan-bd-like"/>
</dbReference>
<keyword evidence="9" id="KW-0472">Membrane</keyword>
<evidence type="ECO:0000256" key="5">
    <source>
        <dbReference type="ARBA" id="ARBA00022801"/>
    </source>
</evidence>
<evidence type="ECO:0000256" key="8">
    <source>
        <dbReference type="NCBIfam" id="TIGR02869"/>
    </source>
</evidence>
<dbReference type="InterPro" id="IPR036366">
    <property type="entry name" value="PGBDSf"/>
</dbReference>
<organism evidence="12 13">
    <name type="scientific">Lutispora saccharofermentans</name>
    <dbReference type="NCBI Taxonomy" id="3024236"/>
    <lineage>
        <taxon>Bacteria</taxon>
        <taxon>Bacillati</taxon>
        <taxon>Bacillota</taxon>
        <taxon>Clostridia</taxon>
        <taxon>Lutisporales</taxon>
        <taxon>Lutisporaceae</taxon>
        <taxon>Lutispora</taxon>
    </lineage>
</organism>
<sequence length="237" mass="25715">MKFLKKYKFIVIGAFSAAIISGLLYSGYLVNPFRYGMETILLKWGSTGDYVYVVQDKLKRWGYYNGNIDGIYGTATRQAVLNFQRKNGLRADGIVGDETARALGMNVPPESSSSSGGGSSKGNEVYTLAQCIHGEARGEPYIGQVAVGGVIMNRIRSPLFPNTIAGVIFQPGAFSAVDDGQMFQPPGDTALKAAQDAINGWDPSGGALYYYNPAKATSSWIWSRPVIKVIGKHYFAR</sequence>
<evidence type="ECO:0000256" key="4">
    <source>
        <dbReference type="ARBA" id="ARBA00022729"/>
    </source>
</evidence>
<dbReference type="SUPFAM" id="SSF47090">
    <property type="entry name" value="PGBD-like"/>
    <property type="match status" value="1"/>
</dbReference>
<dbReference type="InterPro" id="IPR011105">
    <property type="entry name" value="Cell_wall_hydrolase_SleB"/>
</dbReference>
<dbReference type="Gene3D" id="6.20.240.60">
    <property type="match status" value="1"/>
</dbReference>
<dbReference type="Pfam" id="PF01471">
    <property type="entry name" value="PG_binding_1"/>
    <property type="match status" value="1"/>
</dbReference>
<dbReference type="InterPro" id="IPR014224">
    <property type="entry name" value="Spore_cortex_SleB"/>
</dbReference>
<accession>A0ABT1NCW2</accession>
<reference evidence="12 13" key="1">
    <citation type="submission" date="2021-10" db="EMBL/GenBank/DDBJ databases">
        <title>Lutispora strain m25 sp. nov., a thermophilic, non-spore-forming bacterium isolated from a lab-scale methanogenic bioreactor digesting anaerobic sludge.</title>
        <authorList>
            <person name="El Houari A."/>
            <person name="Mcdonald J."/>
        </authorList>
    </citation>
    <scope>NUCLEOTIDE SEQUENCE [LARGE SCALE GENOMIC DNA]</scope>
    <source>
        <strain evidence="13">m25</strain>
    </source>
</reference>
<feature type="domain" description="Cell wall hydrolase SleB" evidence="11">
    <location>
        <begin position="138"/>
        <end position="236"/>
    </location>
</feature>
<keyword evidence="9" id="KW-0812">Transmembrane</keyword>
<dbReference type="RefSeq" id="WP_255226692.1">
    <property type="nucleotide sequence ID" value="NZ_JAJEKE010000003.1"/>
</dbReference>
<dbReference type="InterPro" id="IPR042047">
    <property type="entry name" value="SleB_dom1"/>
</dbReference>
<name>A0ABT1NCW2_9FIRM</name>
<evidence type="ECO:0000259" key="10">
    <source>
        <dbReference type="Pfam" id="PF01471"/>
    </source>
</evidence>
<dbReference type="Pfam" id="PF07486">
    <property type="entry name" value="Hydrolase_2"/>
    <property type="match status" value="1"/>
</dbReference>
<dbReference type="Gene3D" id="1.10.10.2520">
    <property type="entry name" value="Cell wall hydrolase SleB, domain 1"/>
    <property type="match status" value="1"/>
</dbReference>